<protein>
    <submittedName>
        <fullName evidence="2">Uncharacterized protein</fullName>
    </submittedName>
</protein>
<organism evidence="2 3">
    <name type="scientific">Bacteroides cellulosilyticus</name>
    <dbReference type="NCBI Taxonomy" id="246787"/>
    <lineage>
        <taxon>Bacteria</taxon>
        <taxon>Pseudomonadati</taxon>
        <taxon>Bacteroidota</taxon>
        <taxon>Bacteroidia</taxon>
        <taxon>Bacteroidales</taxon>
        <taxon>Bacteroidaceae</taxon>
        <taxon>Bacteroides</taxon>
    </lineage>
</organism>
<accession>A0AAW6LYM7</accession>
<gene>
    <name evidence="2" type="ORF">PZH42_00630</name>
</gene>
<keyword evidence="1" id="KW-0732">Signal</keyword>
<feature type="chain" id="PRO_5043442744" evidence="1">
    <location>
        <begin position="24"/>
        <end position="91"/>
    </location>
</feature>
<evidence type="ECO:0000313" key="3">
    <source>
        <dbReference type="Proteomes" id="UP001221924"/>
    </source>
</evidence>
<dbReference type="EMBL" id="JARFID010000001">
    <property type="protein sequence ID" value="MDE8692604.1"/>
    <property type="molecule type" value="Genomic_DNA"/>
</dbReference>
<evidence type="ECO:0000313" key="2">
    <source>
        <dbReference type="EMBL" id="MDE8692604.1"/>
    </source>
</evidence>
<dbReference type="PROSITE" id="PS51257">
    <property type="entry name" value="PROKAR_LIPOPROTEIN"/>
    <property type="match status" value="1"/>
</dbReference>
<dbReference type="AlphaFoldDB" id="A0AAW6LYM7"/>
<dbReference type="RefSeq" id="WP_149926403.1">
    <property type="nucleotide sequence ID" value="NZ_CAXKYC010000001.1"/>
</dbReference>
<feature type="signal peptide" evidence="1">
    <location>
        <begin position="1"/>
        <end position="23"/>
    </location>
</feature>
<comment type="caution">
    <text evidence="2">The sequence shown here is derived from an EMBL/GenBank/DDBJ whole genome shotgun (WGS) entry which is preliminary data.</text>
</comment>
<proteinExistence type="predicted"/>
<dbReference type="Proteomes" id="UP001221924">
    <property type="component" value="Unassembled WGS sequence"/>
</dbReference>
<reference evidence="2" key="1">
    <citation type="submission" date="2023-03" db="EMBL/GenBank/DDBJ databases">
        <title>DFI Biobank Strains.</title>
        <authorList>
            <person name="Mostad J."/>
            <person name="Paddock L."/>
            <person name="Medina S."/>
            <person name="Waligurski E."/>
            <person name="Barat B."/>
            <person name="Smith R."/>
            <person name="Burgo V."/>
            <person name="Metcalfe C."/>
            <person name="Woodson C."/>
            <person name="Sundararajan A."/>
            <person name="Ramaswamy R."/>
            <person name="Lin H."/>
            <person name="Pamer E.G."/>
        </authorList>
    </citation>
    <scope>NUCLEOTIDE SEQUENCE</scope>
    <source>
        <strain evidence="2">DFI.9.5</strain>
    </source>
</reference>
<evidence type="ECO:0000256" key="1">
    <source>
        <dbReference type="SAM" id="SignalP"/>
    </source>
</evidence>
<name>A0AAW6LYM7_9BACE</name>
<sequence>MKTIRHCLLLLPALIGLAVIATSCDDSDAPEDPILRPLEQQIQGVWQEWKSYEVKDGKYIETPNPDMIEYELRPGGEGVADVGRKDILVRE</sequence>